<evidence type="ECO:0000256" key="5">
    <source>
        <dbReference type="ARBA" id="ARBA00022833"/>
    </source>
</evidence>
<feature type="region of interest" description="Disordered" evidence="8">
    <location>
        <begin position="124"/>
        <end position="160"/>
    </location>
</feature>
<feature type="region of interest" description="Disordered" evidence="8">
    <location>
        <begin position="178"/>
        <end position="203"/>
    </location>
</feature>
<accession>A0A6A7G678</accession>
<dbReference type="Pfam" id="PF00096">
    <property type="entry name" value="zf-C2H2"/>
    <property type="match status" value="4"/>
</dbReference>
<sequence>MADLSSVGSIFVCFLCEAEYKDVELLNEHMKEHDDMPAMTTELVNRRRRRKPLDMESVVSESLPAPHQQHKKLKLDTQYISPEQYNNGGTDVSLQIQPTIQTDRQDKTNNISYANANIFKTKSKSTVNNDSRAPPDRSHLFKMEEKQVKKEPGDPSVPASSINMQALRMQKMILAREKRQQEQEEREMKSSVAIIGGDGSQSPDRELEEVQQLLDGGGVFAEHGDAATASPAAAPAGPVLLTAEPINFSVPQLSRSTGAAAAAGALRNKQRLARKKIRNISVESGPTDNLDDMQLLLNSVGSAPVNAASNGTAAAAAGAKIRPTLLVKEVQYEMVAEDEDDTPVLVYMTACTQLAPSCLADLGISLTGQPSYGKSLQNKVEDGLSYDNDFEVFQGRAVRKGTPGRRSQPRDQVTDGDFECEECGKLFRSNSTLKVHMKSHMEVKVLPCPHCEQVFPQRHILQQHLIHEHPTFNLICNYCQKIFTREDTLRSHMVRMHETDGGLNCNVCGKNFPSQGQLEAHVRVHTGERPFRCQLCSRAFVQKVHLRTHLRTMHQTLDAPTTPCHLCDQMVSDRESLRDHVMNVHRLSHSAYKGQVAELRKQGKIPEAVPPKVRIVDPSFRYKKVSVEEMEAMESCDSNSNGVCQQQNSGDKRQRRSNKQPSRLMPFKTQQIKNYIQDDDEEEEEEDDDEEELENYGKQFVARRRDKEELSFVESAFKVAEEMDQQVGVCTSTITPVYYSSGADANNSNSSSDTSNMCPTSSYSSTTQLTPHTPTTLSLLSNTQPTAEDETCVSNEQDTVVMFTM</sequence>
<dbReference type="PANTHER" id="PTHR16515:SF49">
    <property type="entry name" value="GASTRULA ZINC FINGER PROTEIN XLCGF49.1-LIKE-RELATED"/>
    <property type="match status" value="1"/>
</dbReference>
<name>A0A6A7G678_9CRUS</name>
<keyword evidence="6" id="KW-0539">Nucleus</keyword>
<dbReference type="SUPFAM" id="SSF57667">
    <property type="entry name" value="beta-beta-alpha zinc fingers"/>
    <property type="match status" value="3"/>
</dbReference>
<feature type="region of interest" description="Disordered" evidence="8">
    <location>
        <begin position="633"/>
        <end position="694"/>
    </location>
</feature>
<feature type="compositionally biased region" description="Basic and acidic residues" evidence="8">
    <location>
        <begin position="178"/>
        <end position="189"/>
    </location>
</feature>
<keyword evidence="4 7" id="KW-0863">Zinc-finger</keyword>
<feature type="compositionally biased region" description="Polar residues" evidence="8">
    <location>
        <begin position="636"/>
        <end position="649"/>
    </location>
</feature>
<feature type="compositionally biased region" description="Low complexity" evidence="8">
    <location>
        <begin position="764"/>
        <end position="773"/>
    </location>
</feature>
<evidence type="ECO:0000256" key="4">
    <source>
        <dbReference type="ARBA" id="ARBA00022771"/>
    </source>
</evidence>
<dbReference type="PROSITE" id="PS50157">
    <property type="entry name" value="ZINC_FINGER_C2H2_2"/>
    <property type="match status" value="4"/>
</dbReference>
<dbReference type="GO" id="GO:0032502">
    <property type="term" value="P:developmental process"/>
    <property type="evidence" value="ECO:0007669"/>
    <property type="project" value="UniProtKB-ARBA"/>
</dbReference>
<feature type="compositionally biased region" description="Low complexity" evidence="8">
    <location>
        <begin position="745"/>
        <end position="756"/>
    </location>
</feature>
<protein>
    <submittedName>
        <fullName evidence="10">Transcription factor Sp1-like</fullName>
    </submittedName>
</protein>
<feature type="domain" description="C2H2-type" evidence="9">
    <location>
        <begin position="474"/>
        <end position="502"/>
    </location>
</feature>
<evidence type="ECO:0000256" key="3">
    <source>
        <dbReference type="ARBA" id="ARBA00022737"/>
    </source>
</evidence>
<organism evidence="10">
    <name type="scientific">Hirondellea gigas</name>
    <dbReference type="NCBI Taxonomy" id="1518452"/>
    <lineage>
        <taxon>Eukaryota</taxon>
        <taxon>Metazoa</taxon>
        <taxon>Ecdysozoa</taxon>
        <taxon>Arthropoda</taxon>
        <taxon>Crustacea</taxon>
        <taxon>Multicrustacea</taxon>
        <taxon>Malacostraca</taxon>
        <taxon>Eumalacostraca</taxon>
        <taxon>Peracarida</taxon>
        <taxon>Amphipoda</taxon>
        <taxon>Amphilochidea</taxon>
        <taxon>Lysianassida</taxon>
        <taxon>Lysianassidira</taxon>
        <taxon>Lysianassoidea</taxon>
        <taxon>Lysianassidae</taxon>
        <taxon>Hirondellea</taxon>
    </lineage>
</organism>
<dbReference type="InterPro" id="IPR036236">
    <property type="entry name" value="Znf_C2H2_sf"/>
</dbReference>
<evidence type="ECO:0000256" key="8">
    <source>
        <dbReference type="SAM" id="MobiDB-lite"/>
    </source>
</evidence>
<dbReference type="GO" id="GO:0008270">
    <property type="term" value="F:zinc ion binding"/>
    <property type="evidence" value="ECO:0007669"/>
    <property type="project" value="UniProtKB-KW"/>
</dbReference>
<dbReference type="AlphaFoldDB" id="A0A6A7G678"/>
<evidence type="ECO:0000256" key="2">
    <source>
        <dbReference type="ARBA" id="ARBA00022723"/>
    </source>
</evidence>
<dbReference type="InterPro" id="IPR013087">
    <property type="entry name" value="Znf_C2H2_type"/>
</dbReference>
<evidence type="ECO:0000256" key="7">
    <source>
        <dbReference type="PROSITE-ProRule" id="PRU00042"/>
    </source>
</evidence>
<dbReference type="SMART" id="SM00355">
    <property type="entry name" value="ZnF_C2H2"/>
    <property type="match status" value="7"/>
</dbReference>
<dbReference type="InterPro" id="IPR050331">
    <property type="entry name" value="Zinc_finger"/>
</dbReference>
<dbReference type="PROSITE" id="PS00028">
    <property type="entry name" value="ZINC_FINGER_C2H2_1"/>
    <property type="match status" value="6"/>
</dbReference>
<evidence type="ECO:0000313" key="10">
    <source>
        <dbReference type="EMBL" id="LAC26597.1"/>
    </source>
</evidence>
<feature type="region of interest" description="Disordered" evidence="8">
    <location>
        <begin position="745"/>
        <end position="773"/>
    </location>
</feature>
<keyword evidence="2" id="KW-0479">Metal-binding</keyword>
<comment type="subcellular location">
    <subcellularLocation>
        <location evidence="1">Nucleus</location>
    </subcellularLocation>
</comment>
<dbReference type="Gene3D" id="3.30.160.60">
    <property type="entry name" value="Classic Zinc Finger"/>
    <property type="match status" value="4"/>
</dbReference>
<feature type="domain" description="C2H2-type" evidence="9">
    <location>
        <begin position="503"/>
        <end position="530"/>
    </location>
</feature>
<dbReference type="PANTHER" id="PTHR16515">
    <property type="entry name" value="PR DOMAIN ZINC FINGER PROTEIN"/>
    <property type="match status" value="1"/>
</dbReference>
<dbReference type="FunFam" id="3.30.160.60:FF:000710">
    <property type="entry name" value="Zinc finger protein 768"/>
    <property type="match status" value="1"/>
</dbReference>
<reference evidence="10" key="1">
    <citation type="submission" date="2017-11" db="EMBL/GenBank/DDBJ databases">
        <title>The sensing device of the deep-sea amphipod.</title>
        <authorList>
            <person name="Kobayashi H."/>
            <person name="Nagahama T."/>
            <person name="Arai W."/>
            <person name="Sasagawa Y."/>
            <person name="Umeda M."/>
            <person name="Hayashi T."/>
            <person name="Nikaido I."/>
            <person name="Watanabe H."/>
            <person name="Oguri K."/>
            <person name="Kitazato H."/>
            <person name="Fujioka K."/>
            <person name="Kido Y."/>
            <person name="Takami H."/>
        </authorList>
    </citation>
    <scope>NUCLEOTIDE SEQUENCE</scope>
    <source>
        <tissue evidence="10">Whole body</tissue>
    </source>
</reference>
<feature type="compositionally biased region" description="Acidic residues" evidence="8">
    <location>
        <begin position="677"/>
        <end position="694"/>
    </location>
</feature>
<keyword evidence="5" id="KW-0862">Zinc</keyword>
<dbReference type="EMBL" id="IACT01007483">
    <property type="protein sequence ID" value="LAC26597.1"/>
    <property type="molecule type" value="mRNA"/>
</dbReference>
<evidence type="ECO:0000259" key="9">
    <source>
        <dbReference type="PROSITE" id="PS50157"/>
    </source>
</evidence>
<proteinExistence type="evidence at transcript level"/>
<feature type="compositionally biased region" description="Basic and acidic residues" evidence="8">
    <location>
        <begin position="133"/>
        <end position="153"/>
    </location>
</feature>
<dbReference type="GO" id="GO:0005634">
    <property type="term" value="C:nucleus"/>
    <property type="evidence" value="ECO:0007669"/>
    <property type="project" value="UniProtKB-SubCell"/>
</dbReference>
<evidence type="ECO:0000256" key="6">
    <source>
        <dbReference type="ARBA" id="ARBA00023242"/>
    </source>
</evidence>
<feature type="domain" description="C2H2-type" evidence="9">
    <location>
        <begin position="418"/>
        <end position="445"/>
    </location>
</feature>
<dbReference type="GO" id="GO:0010468">
    <property type="term" value="P:regulation of gene expression"/>
    <property type="evidence" value="ECO:0007669"/>
    <property type="project" value="TreeGrafter"/>
</dbReference>
<evidence type="ECO:0000256" key="1">
    <source>
        <dbReference type="ARBA" id="ARBA00004123"/>
    </source>
</evidence>
<feature type="domain" description="C2H2-type" evidence="9">
    <location>
        <begin position="531"/>
        <end position="559"/>
    </location>
</feature>
<dbReference type="FunFam" id="3.30.160.60:FF:000202">
    <property type="entry name" value="Zinc finger protein 574"/>
    <property type="match status" value="1"/>
</dbReference>
<keyword evidence="3" id="KW-0677">Repeat</keyword>